<comment type="caution">
    <text evidence="2">The sequence shown here is derived from an EMBL/GenBank/DDBJ whole genome shotgun (WGS) entry which is preliminary data.</text>
</comment>
<dbReference type="EMBL" id="JANPWB010000006">
    <property type="protein sequence ID" value="KAJ1177460.1"/>
    <property type="molecule type" value="Genomic_DNA"/>
</dbReference>
<feature type="region of interest" description="Disordered" evidence="1">
    <location>
        <begin position="69"/>
        <end position="102"/>
    </location>
</feature>
<accession>A0AAV7TLC2</accession>
<proteinExistence type="predicted"/>
<keyword evidence="3" id="KW-1185">Reference proteome</keyword>
<organism evidence="2 3">
    <name type="scientific">Pleurodeles waltl</name>
    <name type="common">Iberian ribbed newt</name>
    <dbReference type="NCBI Taxonomy" id="8319"/>
    <lineage>
        <taxon>Eukaryota</taxon>
        <taxon>Metazoa</taxon>
        <taxon>Chordata</taxon>
        <taxon>Craniata</taxon>
        <taxon>Vertebrata</taxon>
        <taxon>Euteleostomi</taxon>
        <taxon>Amphibia</taxon>
        <taxon>Batrachia</taxon>
        <taxon>Caudata</taxon>
        <taxon>Salamandroidea</taxon>
        <taxon>Salamandridae</taxon>
        <taxon>Pleurodelinae</taxon>
        <taxon>Pleurodeles</taxon>
    </lineage>
</organism>
<evidence type="ECO:0000313" key="2">
    <source>
        <dbReference type="EMBL" id="KAJ1177460.1"/>
    </source>
</evidence>
<reference evidence="2" key="1">
    <citation type="journal article" date="2022" name="bioRxiv">
        <title>Sequencing and chromosome-scale assembly of the giantPleurodeles waltlgenome.</title>
        <authorList>
            <person name="Brown T."/>
            <person name="Elewa A."/>
            <person name="Iarovenko S."/>
            <person name="Subramanian E."/>
            <person name="Araus A.J."/>
            <person name="Petzold A."/>
            <person name="Susuki M."/>
            <person name="Suzuki K.-i.T."/>
            <person name="Hayashi T."/>
            <person name="Toyoda A."/>
            <person name="Oliveira C."/>
            <person name="Osipova E."/>
            <person name="Leigh N.D."/>
            <person name="Simon A."/>
            <person name="Yun M.H."/>
        </authorList>
    </citation>
    <scope>NUCLEOTIDE SEQUENCE</scope>
    <source>
        <strain evidence="2">20211129_DDA</strain>
        <tissue evidence="2">Liver</tissue>
    </source>
</reference>
<evidence type="ECO:0000256" key="1">
    <source>
        <dbReference type="SAM" id="MobiDB-lite"/>
    </source>
</evidence>
<gene>
    <name evidence="2" type="ORF">NDU88_002715</name>
</gene>
<evidence type="ECO:0000313" key="3">
    <source>
        <dbReference type="Proteomes" id="UP001066276"/>
    </source>
</evidence>
<dbReference type="AlphaFoldDB" id="A0AAV7TLC2"/>
<protein>
    <submittedName>
        <fullName evidence="2">Uncharacterized protein</fullName>
    </submittedName>
</protein>
<dbReference type="Proteomes" id="UP001066276">
    <property type="component" value="Chromosome 3_2"/>
</dbReference>
<feature type="compositionally biased region" description="Basic and acidic residues" evidence="1">
    <location>
        <begin position="69"/>
        <end position="83"/>
    </location>
</feature>
<sequence length="118" mass="13293">MDVALACLPLTRVRAGCGLTLRADNSVRGSRGHLECERRQRCAGVEGEKDARKSGNVFLKENKFILREERPTTAEARPSDPRVRRQLTGSEPRTRIVKQSCLEGTQKQKETLRERTCA</sequence>
<name>A0AAV7TLC2_PLEWA</name>